<accession>A0ABU6YQI1</accession>
<keyword evidence="3" id="KW-1185">Reference proteome</keyword>
<feature type="region of interest" description="Disordered" evidence="1">
    <location>
        <begin position="39"/>
        <end position="97"/>
    </location>
</feature>
<sequence>MGNHKVTPTRLESLLAMCLTTSRYRTTHLTIPVTHIWSGGSHAQRGASSKRRGNFRGRSRRSNGRAPFIPRPVAQPQPFADIGAEGPYPELSRRKSMEPLSSRLAELKKLKNKESTPPPHEKMEKEEVTKVVDAADTTSLAESSPASALGKKDPFRKAKSPIRIEKPSSIQVSNEGDGDTFGMVFDEELDAMFGENGFGFCGTVSVLPFDFQGDPNQPWGCLEGDCDDIIPKDECKFVEDGLIKEGLFERPDEIIKGHLRPLHIKAKVEGLVINRILVDGGNWLAMRRKVAQCMVLISTRHPFYC</sequence>
<dbReference type="Proteomes" id="UP001341840">
    <property type="component" value="Unassembled WGS sequence"/>
</dbReference>
<proteinExistence type="predicted"/>
<comment type="caution">
    <text evidence="2">The sequence shown here is derived from an EMBL/GenBank/DDBJ whole genome shotgun (WGS) entry which is preliminary data.</text>
</comment>
<feature type="region of interest" description="Disordered" evidence="1">
    <location>
        <begin position="139"/>
        <end position="158"/>
    </location>
</feature>
<evidence type="ECO:0000256" key="1">
    <source>
        <dbReference type="SAM" id="MobiDB-lite"/>
    </source>
</evidence>
<organism evidence="2 3">
    <name type="scientific">Stylosanthes scabra</name>
    <dbReference type="NCBI Taxonomy" id="79078"/>
    <lineage>
        <taxon>Eukaryota</taxon>
        <taxon>Viridiplantae</taxon>
        <taxon>Streptophyta</taxon>
        <taxon>Embryophyta</taxon>
        <taxon>Tracheophyta</taxon>
        <taxon>Spermatophyta</taxon>
        <taxon>Magnoliopsida</taxon>
        <taxon>eudicotyledons</taxon>
        <taxon>Gunneridae</taxon>
        <taxon>Pentapetalae</taxon>
        <taxon>rosids</taxon>
        <taxon>fabids</taxon>
        <taxon>Fabales</taxon>
        <taxon>Fabaceae</taxon>
        <taxon>Papilionoideae</taxon>
        <taxon>50 kb inversion clade</taxon>
        <taxon>dalbergioids sensu lato</taxon>
        <taxon>Dalbergieae</taxon>
        <taxon>Pterocarpus clade</taxon>
        <taxon>Stylosanthes</taxon>
    </lineage>
</organism>
<name>A0ABU6YQI1_9FABA</name>
<gene>
    <name evidence="2" type="ORF">PIB30_074769</name>
</gene>
<feature type="compositionally biased region" description="Basic residues" evidence="1">
    <location>
        <begin position="48"/>
        <end position="63"/>
    </location>
</feature>
<dbReference type="EMBL" id="JASCZI010242592">
    <property type="protein sequence ID" value="MED6211544.1"/>
    <property type="molecule type" value="Genomic_DNA"/>
</dbReference>
<reference evidence="2 3" key="1">
    <citation type="journal article" date="2023" name="Plants (Basel)">
        <title>Bridging the Gap: Combining Genomics and Transcriptomics Approaches to Understand Stylosanthes scabra, an Orphan Legume from the Brazilian Caatinga.</title>
        <authorList>
            <person name="Ferreira-Neto J.R.C."/>
            <person name="da Silva M.D."/>
            <person name="Binneck E."/>
            <person name="de Melo N.F."/>
            <person name="da Silva R.H."/>
            <person name="de Melo A.L.T.M."/>
            <person name="Pandolfi V."/>
            <person name="Bustamante F.O."/>
            <person name="Brasileiro-Vidal A.C."/>
            <person name="Benko-Iseppon A.M."/>
        </authorList>
    </citation>
    <scope>NUCLEOTIDE SEQUENCE [LARGE SCALE GENOMIC DNA]</scope>
    <source>
        <tissue evidence="2">Leaves</tissue>
    </source>
</reference>
<evidence type="ECO:0000313" key="3">
    <source>
        <dbReference type="Proteomes" id="UP001341840"/>
    </source>
</evidence>
<protein>
    <submittedName>
        <fullName evidence="2">Uncharacterized protein</fullName>
    </submittedName>
</protein>
<evidence type="ECO:0000313" key="2">
    <source>
        <dbReference type="EMBL" id="MED6211544.1"/>
    </source>
</evidence>